<dbReference type="PROSITE" id="PS00770">
    <property type="entry name" value="AA_TRANSFER_CLASS_4"/>
    <property type="match status" value="1"/>
</dbReference>
<dbReference type="Proteomes" id="UP000009144">
    <property type="component" value="Chromosome"/>
</dbReference>
<organism evidence="15 16">
    <name type="scientific">Methylophaga nitratireducenticrescens</name>
    <dbReference type="NCBI Taxonomy" id="754476"/>
    <lineage>
        <taxon>Bacteria</taxon>
        <taxon>Pseudomonadati</taxon>
        <taxon>Pseudomonadota</taxon>
        <taxon>Gammaproteobacteria</taxon>
        <taxon>Thiotrichales</taxon>
        <taxon>Piscirickettsiaceae</taxon>
        <taxon>Methylophaga</taxon>
    </lineage>
</organism>
<dbReference type="GO" id="GO:0046416">
    <property type="term" value="P:D-amino acid metabolic process"/>
    <property type="evidence" value="ECO:0007669"/>
    <property type="project" value="InterPro"/>
</dbReference>
<keyword evidence="16" id="KW-1185">Reference proteome</keyword>
<proteinExistence type="inferred from homology"/>
<evidence type="ECO:0000256" key="5">
    <source>
        <dbReference type="ARBA" id="ARBA00022679"/>
    </source>
</evidence>
<dbReference type="PATRIC" id="fig|754476.3.peg.2775"/>
<dbReference type="InterPro" id="IPR043131">
    <property type="entry name" value="BCAT-like_N"/>
</dbReference>
<evidence type="ECO:0000256" key="7">
    <source>
        <dbReference type="ARBA" id="ARBA00022909"/>
    </source>
</evidence>
<evidence type="ECO:0000256" key="10">
    <source>
        <dbReference type="ARBA" id="ARBA00049529"/>
    </source>
</evidence>
<dbReference type="InterPro" id="IPR005784">
    <property type="entry name" value="D_amino_transT"/>
</dbReference>
<sequence>MAIVYLNGEFIPADKAKVSVYDRGYLLGDGVYEVIPVYAGNAFLLDRHLQRLQNSLDGVRIENPFSDAQWTDIINDLIARNNAGDQSLYLQVTRGVAPRDHIFPIGVAPSVFMMSNPLHPVAESWKTDGIKAITTADIRWMRCDIKATTLLANSLMKQLAQDAGAQEALLLRDNYLTEGSASNAYVVIDGVIFTAPKDEKVLPGITRDLIIELAAQNDMPLHERAVSESAMRNANEIWISSSTKEVVPVTLLDGEIVGTGKPGQVWQQMNVLFQRYKQEVS</sequence>
<evidence type="ECO:0000256" key="2">
    <source>
        <dbReference type="ARBA" id="ARBA00009320"/>
    </source>
</evidence>
<dbReference type="Pfam" id="PF01063">
    <property type="entry name" value="Aminotran_4"/>
    <property type="match status" value="1"/>
</dbReference>
<comment type="cofactor">
    <cofactor evidence="1 13">
        <name>pyridoxal 5'-phosphate</name>
        <dbReference type="ChEBI" id="CHEBI:597326"/>
    </cofactor>
</comment>
<evidence type="ECO:0000256" key="1">
    <source>
        <dbReference type="ARBA" id="ARBA00001933"/>
    </source>
</evidence>
<dbReference type="GO" id="GO:0005829">
    <property type="term" value="C:cytosol"/>
    <property type="evidence" value="ECO:0007669"/>
    <property type="project" value="TreeGrafter"/>
</dbReference>
<dbReference type="GO" id="GO:0008696">
    <property type="term" value="F:4-amino-4-deoxychorismate lyase activity"/>
    <property type="evidence" value="ECO:0007669"/>
    <property type="project" value="UniProtKB-EC"/>
</dbReference>
<dbReference type="KEGG" id="mej:Q7A_2828"/>
<evidence type="ECO:0000256" key="11">
    <source>
        <dbReference type="ARBA" id="ARBA00054027"/>
    </source>
</evidence>
<dbReference type="CDD" id="cd01558">
    <property type="entry name" value="D-AAT_like"/>
    <property type="match status" value="1"/>
</dbReference>
<gene>
    <name evidence="15" type="ordered locus">Q7A_2828</name>
</gene>
<dbReference type="eggNOG" id="COG0115">
    <property type="taxonomic scope" value="Bacteria"/>
</dbReference>
<evidence type="ECO:0000256" key="13">
    <source>
        <dbReference type="RuleBase" id="RU004516"/>
    </source>
</evidence>
<dbReference type="Gene3D" id="3.30.470.10">
    <property type="match status" value="1"/>
</dbReference>
<evidence type="ECO:0000256" key="6">
    <source>
        <dbReference type="ARBA" id="ARBA00022898"/>
    </source>
</evidence>
<dbReference type="AlphaFoldDB" id="I1XMJ1"/>
<dbReference type="InterPro" id="IPR036038">
    <property type="entry name" value="Aminotransferase-like"/>
</dbReference>
<evidence type="ECO:0000256" key="12">
    <source>
        <dbReference type="RuleBase" id="RU004106"/>
    </source>
</evidence>
<dbReference type="PANTHER" id="PTHR42743">
    <property type="entry name" value="AMINO-ACID AMINOTRANSFERASE"/>
    <property type="match status" value="1"/>
</dbReference>
<dbReference type="NCBIfam" id="TIGR01121">
    <property type="entry name" value="D_amino_aminoT"/>
    <property type="match status" value="1"/>
</dbReference>
<dbReference type="EC" id="2.6.1.21" evidence="14"/>
<evidence type="ECO:0000256" key="4">
    <source>
        <dbReference type="ARBA" id="ARBA00022576"/>
    </source>
</evidence>
<comment type="similarity">
    <text evidence="2 12">Belongs to the class-IV pyridoxal-phosphate-dependent aminotransferase family.</text>
</comment>
<dbReference type="STRING" id="754476.Q7A_2828"/>
<dbReference type="InterPro" id="IPR050571">
    <property type="entry name" value="Class-IV_PLP-Dep_Aminotrnsfr"/>
</dbReference>
<comment type="catalytic activity">
    <reaction evidence="10">
        <text>4-amino-4-deoxychorismate = 4-aminobenzoate + pyruvate + H(+)</text>
        <dbReference type="Rhea" id="RHEA:16201"/>
        <dbReference type="ChEBI" id="CHEBI:15361"/>
        <dbReference type="ChEBI" id="CHEBI:15378"/>
        <dbReference type="ChEBI" id="CHEBI:17836"/>
        <dbReference type="ChEBI" id="CHEBI:58406"/>
        <dbReference type="EC" id="4.1.3.38"/>
    </reaction>
</comment>
<comment type="subunit">
    <text evidence="3">Homodimer.</text>
</comment>
<dbReference type="Gene3D" id="3.20.10.10">
    <property type="entry name" value="D-amino Acid Aminotransferase, subunit A, domain 2"/>
    <property type="match status" value="1"/>
</dbReference>
<dbReference type="OrthoDB" id="21319at2"/>
<keyword evidence="4 15" id="KW-0032">Aminotransferase</keyword>
<evidence type="ECO:0000256" key="9">
    <source>
        <dbReference type="ARBA" id="ARBA00047911"/>
    </source>
</evidence>
<dbReference type="EMBL" id="CP003390">
    <property type="protein sequence ID" value="AFI85610.1"/>
    <property type="molecule type" value="Genomic_DNA"/>
</dbReference>
<keyword evidence="7" id="KW-0289">Folate biosynthesis</keyword>
<dbReference type="GO" id="GO:0046656">
    <property type="term" value="P:folic acid biosynthetic process"/>
    <property type="evidence" value="ECO:0007669"/>
    <property type="project" value="UniProtKB-KW"/>
</dbReference>
<dbReference type="GO" id="GO:0030170">
    <property type="term" value="F:pyridoxal phosphate binding"/>
    <property type="evidence" value="ECO:0007669"/>
    <property type="project" value="InterPro"/>
</dbReference>
<dbReference type="GO" id="GO:0008652">
    <property type="term" value="P:amino acid biosynthetic process"/>
    <property type="evidence" value="ECO:0007669"/>
    <property type="project" value="UniProtKB-ARBA"/>
</dbReference>
<keyword evidence="6 13" id="KW-0663">Pyridoxal phosphate</keyword>
<evidence type="ECO:0000256" key="3">
    <source>
        <dbReference type="ARBA" id="ARBA00011738"/>
    </source>
</evidence>
<evidence type="ECO:0000313" key="16">
    <source>
        <dbReference type="Proteomes" id="UP000009144"/>
    </source>
</evidence>
<dbReference type="SUPFAM" id="SSF56752">
    <property type="entry name" value="D-aminoacid aminotransferase-like PLP-dependent enzymes"/>
    <property type="match status" value="1"/>
</dbReference>
<dbReference type="InterPro" id="IPR001544">
    <property type="entry name" value="Aminotrans_IV"/>
</dbReference>
<reference evidence="15 16" key="1">
    <citation type="journal article" date="2012" name="J. Bacteriol.">
        <title>Complete genome sequences of Methylophaga sp. strain JAM1 and Methylophaga sp. strain JAM7.</title>
        <authorList>
            <person name="Villeneuve C."/>
            <person name="Martineau C."/>
            <person name="Mauffrey F."/>
            <person name="Villemur R."/>
        </authorList>
    </citation>
    <scope>NUCLEOTIDE SEQUENCE [LARGE SCALE GENOMIC DNA]</scope>
    <source>
        <strain evidence="15 16">JAM1</strain>
    </source>
</reference>
<dbReference type="InterPro" id="IPR018300">
    <property type="entry name" value="Aminotrans_IV_CS"/>
</dbReference>
<name>I1XMJ1_METNJ</name>
<dbReference type="InterPro" id="IPR043132">
    <property type="entry name" value="BCAT-like_C"/>
</dbReference>
<accession>I1XMJ1</accession>
<comment type="function">
    <text evidence="14">Acts on the D-isomers of alanine, leucine, aspartate, glutamate, aminobutyrate, norvaline and asparagine. The enzyme transfers an amino group from a substrate D-amino acid to the pyridoxal phosphate cofactor to form pyridoxamine and an alpha-keto acid in the first half-reaction.</text>
</comment>
<comment type="pathway">
    <text evidence="8">Cofactor biosynthesis; tetrahydrofolate biosynthesis; 4-aminobenzoate from chorismate: step 2/2.</text>
</comment>
<dbReference type="PANTHER" id="PTHR42743:SF10">
    <property type="entry name" value="D-ALANINE AMINOTRANSFERASE"/>
    <property type="match status" value="1"/>
</dbReference>
<evidence type="ECO:0000313" key="15">
    <source>
        <dbReference type="EMBL" id="AFI85610.1"/>
    </source>
</evidence>
<evidence type="ECO:0000256" key="14">
    <source>
        <dbReference type="RuleBase" id="RU004520"/>
    </source>
</evidence>
<keyword evidence="5 15" id="KW-0808">Transferase</keyword>
<dbReference type="FunFam" id="3.20.10.10:FF:000002">
    <property type="entry name" value="D-alanine aminotransferase"/>
    <property type="match status" value="1"/>
</dbReference>
<evidence type="ECO:0000256" key="8">
    <source>
        <dbReference type="ARBA" id="ARBA00035633"/>
    </source>
</evidence>
<dbReference type="HOGENOM" id="CLU_020844_4_1_6"/>
<comment type="catalytic activity">
    <reaction evidence="9 14">
        <text>D-alanine + 2-oxoglutarate = D-glutamate + pyruvate</text>
        <dbReference type="Rhea" id="RHEA:15869"/>
        <dbReference type="ChEBI" id="CHEBI:15361"/>
        <dbReference type="ChEBI" id="CHEBI:16810"/>
        <dbReference type="ChEBI" id="CHEBI:29986"/>
        <dbReference type="ChEBI" id="CHEBI:57416"/>
        <dbReference type="EC" id="2.6.1.21"/>
    </reaction>
</comment>
<dbReference type="RefSeq" id="WP_014707971.1">
    <property type="nucleotide sequence ID" value="NC_017857.3"/>
</dbReference>
<reference evidence="15 16" key="2">
    <citation type="journal article" date="2013" name="Int. J. Syst. Evol. Microbiol.">
        <title>Methylophaga nitratireducenticrescens sp. nov. and Methylophaga frappieri sp. nov., isolated from the biofilm of the methanol-fed denitrification system treating the seawater at the Montreal Biodome.</title>
        <authorList>
            <person name="Villeneuve C."/>
            <person name="Martineau C."/>
            <person name="Mauffrey F."/>
            <person name="Villemur R."/>
        </authorList>
    </citation>
    <scope>NUCLEOTIDE SEQUENCE [LARGE SCALE GENOMIC DNA]</scope>
    <source>
        <strain evidence="15 16">JAM1</strain>
    </source>
</reference>
<protein>
    <recommendedName>
        <fullName evidence="14">D-alanine aminotransferase</fullName>
        <ecNumber evidence="14">2.6.1.21</ecNumber>
    </recommendedName>
</protein>
<dbReference type="GO" id="GO:0047810">
    <property type="term" value="F:D-alanine-2-oxoglutarate aminotransferase activity"/>
    <property type="evidence" value="ECO:0007669"/>
    <property type="project" value="UniProtKB-EC"/>
</dbReference>
<comment type="function">
    <text evidence="11">Involved in the biosynthesis of p-aminobenzoate (PABA), a precursor of tetrahydrofolate. Converts 4-amino-4-deoxychorismate into 4-aminobenzoate (PABA) and pyruvate.</text>
</comment>